<dbReference type="PANTHER" id="PTHR30050:SF5">
    <property type="entry name" value="DNAA REGULATORY INACTIVATOR HDA"/>
    <property type="match status" value="1"/>
</dbReference>
<dbReference type="GO" id="GO:0006270">
    <property type="term" value="P:DNA replication initiation"/>
    <property type="evidence" value="ECO:0007669"/>
    <property type="project" value="TreeGrafter"/>
</dbReference>
<dbReference type="InterPro" id="IPR013317">
    <property type="entry name" value="DnaA_dom"/>
</dbReference>
<accession>A0A382Y231</accession>
<organism evidence="2">
    <name type="scientific">marine metagenome</name>
    <dbReference type="NCBI Taxonomy" id="408172"/>
    <lineage>
        <taxon>unclassified sequences</taxon>
        <taxon>metagenomes</taxon>
        <taxon>ecological metagenomes</taxon>
    </lineage>
</organism>
<dbReference type="PANTHER" id="PTHR30050">
    <property type="entry name" value="CHROMOSOMAL REPLICATION INITIATOR PROTEIN DNAA"/>
    <property type="match status" value="1"/>
</dbReference>
<gene>
    <name evidence="2" type="ORF">METZ01_LOCUS430256</name>
</gene>
<feature type="domain" description="Chromosomal replication initiator protein DnaA ATPAse" evidence="1">
    <location>
        <begin position="8"/>
        <end position="141"/>
    </location>
</feature>
<dbReference type="GO" id="GO:0032297">
    <property type="term" value="P:negative regulation of DNA-templated DNA replication initiation"/>
    <property type="evidence" value="ECO:0007669"/>
    <property type="project" value="TreeGrafter"/>
</dbReference>
<evidence type="ECO:0000259" key="1">
    <source>
        <dbReference type="Pfam" id="PF00308"/>
    </source>
</evidence>
<sequence length="173" mass="19241">MGLPISLDSKMLLDNFLGNNQLLDFIAKLYLDKTSAEIYVYGASGLGKTHLLQGAALRALSDQQSAMYIDCHNALPGHVLESIEQLNWISIDNIDAINANQQDLFFDLYNRAKQARVTMLISGTDLPSELGVMKDLKTRLGLATIFQLQPLNDKLTMLVLNNQMIDRNLSIDS</sequence>
<dbReference type="Gene3D" id="3.40.50.300">
    <property type="entry name" value="P-loop containing nucleotide triphosphate hydrolases"/>
    <property type="match status" value="1"/>
</dbReference>
<dbReference type="EMBL" id="UINC01172362">
    <property type="protein sequence ID" value="SVD77402.1"/>
    <property type="molecule type" value="Genomic_DNA"/>
</dbReference>
<dbReference type="InterPro" id="IPR027417">
    <property type="entry name" value="P-loop_NTPase"/>
</dbReference>
<feature type="non-terminal residue" evidence="2">
    <location>
        <position position="173"/>
    </location>
</feature>
<reference evidence="2" key="1">
    <citation type="submission" date="2018-05" db="EMBL/GenBank/DDBJ databases">
        <authorList>
            <person name="Lanie J.A."/>
            <person name="Ng W.-L."/>
            <person name="Kazmierczak K.M."/>
            <person name="Andrzejewski T.M."/>
            <person name="Davidsen T.M."/>
            <person name="Wayne K.J."/>
            <person name="Tettelin H."/>
            <person name="Glass J.I."/>
            <person name="Rusch D."/>
            <person name="Podicherti R."/>
            <person name="Tsui H.-C.T."/>
            <person name="Winkler M.E."/>
        </authorList>
    </citation>
    <scope>NUCLEOTIDE SEQUENCE</scope>
</reference>
<name>A0A382Y231_9ZZZZ</name>
<dbReference type="AlphaFoldDB" id="A0A382Y231"/>
<proteinExistence type="predicted"/>
<dbReference type="SUPFAM" id="SSF52540">
    <property type="entry name" value="P-loop containing nucleoside triphosphate hydrolases"/>
    <property type="match status" value="1"/>
</dbReference>
<protein>
    <recommendedName>
        <fullName evidence="1">Chromosomal replication initiator protein DnaA ATPAse domain-containing protein</fullName>
    </recommendedName>
</protein>
<evidence type="ECO:0000313" key="2">
    <source>
        <dbReference type="EMBL" id="SVD77402.1"/>
    </source>
</evidence>
<dbReference type="Pfam" id="PF00308">
    <property type="entry name" value="Bac_DnaA"/>
    <property type="match status" value="1"/>
</dbReference>